<dbReference type="InterPro" id="IPR003018">
    <property type="entry name" value="GAF"/>
</dbReference>
<dbReference type="PANTHER" id="PTHR43156:SF2">
    <property type="entry name" value="STAGE II SPORULATION PROTEIN E"/>
    <property type="match status" value="1"/>
</dbReference>
<dbReference type="InterPro" id="IPR052016">
    <property type="entry name" value="Bact_Sigma-Reg"/>
</dbReference>
<sequence length="424" mass="45941">MGATVLNLFEGSDDHSIQRQLGFLAEISQSFASSLDIDEALQNALSQFLKYLNAEGAAIFLLEEDGRELVCRGCVGPVDVTGLRLTPNQGIVGRAVSQHECQMVRDVSQDPDFYHQADQQSDFQTRSILCAPLMVRGECLGALELLNKQTGDGLFADSDRHLTAALASAAALAIHNSRMAQSLIEQQRLQKELELAREIQVGLLPPAAGDTFPVQAVNLPAQAVSGDFYDYFQLADGRIYFNLADVSGKGMNAALLMARASSLLHYLAKTETDPGRILGLANEALCETASHGMFITIVSGFFNPHNGSVSFANAGHLPPLFQDADGHFHEYAAAVPPLGVLADSEFPTQTLQLAGGCLYLYTDGVTESRDLLGAQLEVRGFKDIIRAHADKSLPQRLMNLINDIMRDQSPHDDTTLMLIGCPPR</sequence>
<dbReference type="Gene3D" id="3.30.450.40">
    <property type="match status" value="1"/>
</dbReference>
<dbReference type="SMART" id="SM00331">
    <property type="entry name" value="PP2C_SIG"/>
    <property type="match status" value="1"/>
</dbReference>
<keyword evidence="5" id="KW-1185">Reference proteome</keyword>
<dbReference type="Proteomes" id="UP001204445">
    <property type="component" value="Unassembled WGS sequence"/>
</dbReference>
<evidence type="ECO:0000313" key="4">
    <source>
        <dbReference type="EMBL" id="MCS3903033.1"/>
    </source>
</evidence>
<protein>
    <submittedName>
        <fullName evidence="4">Sigma-B regulation protein RsbU (Phosphoserine phosphatase)</fullName>
        <ecNumber evidence="4">3.1.3.3</ecNumber>
    </submittedName>
</protein>
<evidence type="ECO:0000256" key="1">
    <source>
        <dbReference type="ARBA" id="ARBA00022801"/>
    </source>
</evidence>
<accession>A0AAE3HKR8</accession>
<dbReference type="Pfam" id="PF01590">
    <property type="entry name" value="GAF"/>
    <property type="match status" value="1"/>
</dbReference>
<dbReference type="AlphaFoldDB" id="A0AAE3HKR8"/>
<name>A0AAE3HKR8_9GAMM</name>
<dbReference type="SUPFAM" id="SSF55781">
    <property type="entry name" value="GAF domain-like"/>
    <property type="match status" value="1"/>
</dbReference>
<reference evidence="4" key="1">
    <citation type="submission" date="2022-08" db="EMBL/GenBank/DDBJ databases">
        <title>Genomic Encyclopedia of Type Strains, Phase III (KMG-III): the genomes of soil and plant-associated and newly described type strains.</title>
        <authorList>
            <person name="Whitman W."/>
        </authorList>
    </citation>
    <scope>NUCLEOTIDE SEQUENCE</scope>
    <source>
        <strain evidence="4">HMT 1</strain>
    </source>
</reference>
<feature type="domain" description="GAF" evidence="2">
    <location>
        <begin position="36"/>
        <end position="184"/>
    </location>
</feature>
<gene>
    <name evidence="4" type="ORF">J2T55_001050</name>
</gene>
<evidence type="ECO:0000259" key="3">
    <source>
        <dbReference type="SMART" id="SM00331"/>
    </source>
</evidence>
<evidence type="ECO:0000313" key="5">
    <source>
        <dbReference type="Proteomes" id="UP001204445"/>
    </source>
</evidence>
<organism evidence="4 5">
    <name type="scientific">Methylohalomonas lacus</name>
    <dbReference type="NCBI Taxonomy" id="398773"/>
    <lineage>
        <taxon>Bacteria</taxon>
        <taxon>Pseudomonadati</taxon>
        <taxon>Pseudomonadota</taxon>
        <taxon>Gammaproteobacteria</taxon>
        <taxon>Methylohalomonadales</taxon>
        <taxon>Methylohalomonadaceae</taxon>
        <taxon>Methylohalomonas</taxon>
    </lineage>
</organism>
<dbReference type="InterPro" id="IPR029016">
    <property type="entry name" value="GAF-like_dom_sf"/>
</dbReference>
<evidence type="ECO:0000259" key="2">
    <source>
        <dbReference type="SMART" id="SM00065"/>
    </source>
</evidence>
<feature type="domain" description="PPM-type phosphatase" evidence="3">
    <location>
        <begin position="209"/>
        <end position="421"/>
    </location>
</feature>
<dbReference type="EC" id="3.1.3.3" evidence="4"/>
<dbReference type="InterPro" id="IPR036457">
    <property type="entry name" value="PPM-type-like_dom_sf"/>
</dbReference>
<dbReference type="GO" id="GO:0016791">
    <property type="term" value="F:phosphatase activity"/>
    <property type="evidence" value="ECO:0007669"/>
    <property type="project" value="TreeGrafter"/>
</dbReference>
<proteinExistence type="predicted"/>
<dbReference type="InterPro" id="IPR001932">
    <property type="entry name" value="PPM-type_phosphatase-like_dom"/>
</dbReference>
<dbReference type="RefSeq" id="WP_259054646.1">
    <property type="nucleotide sequence ID" value="NZ_JANUCT010000006.1"/>
</dbReference>
<dbReference type="Pfam" id="PF07228">
    <property type="entry name" value="SpoIIE"/>
    <property type="match status" value="1"/>
</dbReference>
<dbReference type="Gene3D" id="3.60.40.10">
    <property type="entry name" value="PPM-type phosphatase domain"/>
    <property type="match status" value="1"/>
</dbReference>
<comment type="caution">
    <text evidence="4">The sequence shown here is derived from an EMBL/GenBank/DDBJ whole genome shotgun (WGS) entry which is preliminary data.</text>
</comment>
<dbReference type="PANTHER" id="PTHR43156">
    <property type="entry name" value="STAGE II SPORULATION PROTEIN E-RELATED"/>
    <property type="match status" value="1"/>
</dbReference>
<dbReference type="SMART" id="SM00065">
    <property type="entry name" value="GAF"/>
    <property type="match status" value="1"/>
</dbReference>
<dbReference type="EMBL" id="JANUCT010000006">
    <property type="protein sequence ID" value="MCS3903033.1"/>
    <property type="molecule type" value="Genomic_DNA"/>
</dbReference>
<keyword evidence="1 4" id="KW-0378">Hydrolase</keyword>